<feature type="transmembrane region" description="Helical" evidence="8">
    <location>
        <begin position="121"/>
        <end position="142"/>
    </location>
</feature>
<evidence type="ECO:0000256" key="3">
    <source>
        <dbReference type="ARBA" id="ARBA00022475"/>
    </source>
</evidence>
<comment type="caution">
    <text evidence="10">The sequence shown here is derived from an EMBL/GenBank/DDBJ whole genome shotgun (WGS) entry which is preliminary data.</text>
</comment>
<dbReference type="EMBL" id="DVGB01000044">
    <property type="protein sequence ID" value="HIR01324.1"/>
    <property type="molecule type" value="Genomic_DNA"/>
</dbReference>
<evidence type="ECO:0000256" key="7">
    <source>
        <dbReference type="SAM" id="MobiDB-lite"/>
    </source>
</evidence>
<proteinExistence type="inferred from homology"/>
<name>A0A9D1D2N9_9ACTN</name>
<feature type="domain" description="Glycine transporter" evidence="9">
    <location>
        <begin position="97"/>
        <end position="171"/>
    </location>
</feature>
<feature type="transmembrane region" description="Helical" evidence="8">
    <location>
        <begin position="35"/>
        <end position="56"/>
    </location>
</feature>
<keyword evidence="5 8" id="KW-1133">Transmembrane helix</keyword>
<evidence type="ECO:0000256" key="8">
    <source>
        <dbReference type="SAM" id="Phobius"/>
    </source>
</evidence>
<evidence type="ECO:0000256" key="6">
    <source>
        <dbReference type="ARBA" id="ARBA00023136"/>
    </source>
</evidence>
<feature type="transmembrane region" description="Helical" evidence="8">
    <location>
        <begin position="154"/>
        <end position="170"/>
    </location>
</feature>
<evidence type="ECO:0000313" key="11">
    <source>
        <dbReference type="Proteomes" id="UP000824261"/>
    </source>
</evidence>
<gene>
    <name evidence="10" type="ORF">IAA69_03575</name>
</gene>
<evidence type="ECO:0000313" key="10">
    <source>
        <dbReference type="EMBL" id="HIR01324.1"/>
    </source>
</evidence>
<comment type="subcellular location">
    <subcellularLocation>
        <location evidence="1">Cell membrane</location>
        <topology evidence="1">Multi-pass membrane protein</topology>
    </subcellularLocation>
</comment>
<sequence length="282" mass="30736">MLETALAVPLWFELLATVVYAISGSMSAVRARYDIFGTVTLAVTVGLLGGIIRDILLQDFGIYAFQNPTLILACALTGVVVFFFGKITKYFNWLFDFIDALGMALWTIISVSKGLSAGLEIIPAIILGTVTAIGGGIARDVFMNQPVAAFRSGTLYGSAALIGAIVYALMRQNHVLENWAAVCCVGIVLIVRYASVALDLHTTPPRDYTDDVIRVIGTPVRAIAKKSRPTREIRGLSMRPKPVTNLDKTGAIGRPLEVRTKPEPKSTKHRDRFDEEEGFDDE</sequence>
<protein>
    <submittedName>
        <fullName evidence="10">Trimeric intracellular cation channel family protein</fullName>
    </submittedName>
</protein>
<organism evidence="10 11">
    <name type="scientific">Candidatus Aveggerthella stercoripullorum</name>
    <dbReference type="NCBI Taxonomy" id="2840688"/>
    <lineage>
        <taxon>Bacteria</taxon>
        <taxon>Bacillati</taxon>
        <taxon>Actinomycetota</taxon>
        <taxon>Coriobacteriia</taxon>
        <taxon>Eggerthellales</taxon>
        <taxon>Eggerthellaceae</taxon>
        <taxon>Eggerthellaceae incertae sedis</taxon>
        <taxon>Candidatus Aveggerthella</taxon>
    </lineage>
</organism>
<feature type="domain" description="Glycine transporter" evidence="9">
    <location>
        <begin position="10"/>
        <end position="84"/>
    </location>
</feature>
<accession>A0A9D1D2N9</accession>
<evidence type="ECO:0000256" key="5">
    <source>
        <dbReference type="ARBA" id="ARBA00022989"/>
    </source>
</evidence>
<dbReference type="PANTHER" id="PTHR30506">
    <property type="entry name" value="INNER MEMBRANE PROTEIN"/>
    <property type="match status" value="1"/>
</dbReference>
<dbReference type="GO" id="GO:0005886">
    <property type="term" value="C:plasma membrane"/>
    <property type="evidence" value="ECO:0007669"/>
    <property type="project" value="UniProtKB-SubCell"/>
</dbReference>
<reference evidence="10" key="2">
    <citation type="journal article" date="2021" name="PeerJ">
        <title>Extensive microbial diversity within the chicken gut microbiome revealed by metagenomics and culture.</title>
        <authorList>
            <person name="Gilroy R."/>
            <person name="Ravi A."/>
            <person name="Getino M."/>
            <person name="Pursley I."/>
            <person name="Horton D.L."/>
            <person name="Alikhan N.F."/>
            <person name="Baker D."/>
            <person name="Gharbi K."/>
            <person name="Hall N."/>
            <person name="Watson M."/>
            <person name="Adriaenssens E.M."/>
            <person name="Foster-Nyarko E."/>
            <person name="Jarju S."/>
            <person name="Secka A."/>
            <person name="Antonio M."/>
            <person name="Oren A."/>
            <person name="Chaudhuri R.R."/>
            <person name="La Ragione R."/>
            <person name="Hildebrand F."/>
            <person name="Pallen M.J."/>
        </authorList>
    </citation>
    <scope>NUCLEOTIDE SEQUENCE</scope>
    <source>
        <strain evidence="10">ChiGjej1B1-2707</strain>
    </source>
</reference>
<dbReference type="InterPro" id="IPR005115">
    <property type="entry name" value="Gly_transporter"/>
</dbReference>
<evidence type="ECO:0000259" key="9">
    <source>
        <dbReference type="Pfam" id="PF03458"/>
    </source>
</evidence>
<keyword evidence="3" id="KW-1003">Cell membrane</keyword>
<dbReference type="PANTHER" id="PTHR30506:SF3">
    <property type="entry name" value="UPF0126 INNER MEMBRANE PROTEIN YADS-RELATED"/>
    <property type="match status" value="1"/>
</dbReference>
<keyword evidence="6 8" id="KW-0472">Membrane</keyword>
<evidence type="ECO:0000256" key="1">
    <source>
        <dbReference type="ARBA" id="ARBA00004651"/>
    </source>
</evidence>
<feature type="transmembrane region" description="Helical" evidence="8">
    <location>
        <begin position="6"/>
        <end position="23"/>
    </location>
</feature>
<feature type="transmembrane region" description="Helical" evidence="8">
    <location>
        <begin position="62"/>
        <end position="84"/>
    </location>
</feature>
<reference evidence="10" key="1">
    <citation type="submission" date="2020-10" db="EMBL/GenBank/DDBJ databases">
        <authorList>
            <person name="Gilroy R."/>
        </authorList>
    </citation>
    <scope>NUCLEOTIDE SEQUENCE</scope>
    <source>
        <strain evidence="10">ChiGjej1B1-2707</strain>
    </source>
</reference>
<feature type="transmembrane region" description="Helical" evidence="8">
    <location>
        <begin position="91"/>
        <end position="109"/>
    </location>
</feature>
<evidence type="ECO:0000256" key="2">
    <source>
        <dbReference type="ARBA" id="ARBA00008193"/>
    </source>
</evidence>
<dbReference type="Proteomes" id="UP000824261">
    <property type="component" value="Unassembled WGS sequence"/>
</dbReference>
<feature type="transmembrane region" description="Helical" evidence="8">
    <location>
        <begin position="176"/>
        <end position="194"/>
    </location>
</feature>
<dbReference type="Pfam" id="PF03458">
    <property type="entry name" value="Gly_transporter"/>
    <property type="match status" value="2"/>
</dbReference>
<dbReference type="AlphaFoldDB" id="A0A9D1D2N9"/>
<comment type="similarity">
    <text evidence="2">Belongs to the UPF0126 family.</text>
</comment>
<feature type="compositionally biased region" description="Basic and acidic residues" evidence="7">
    <location>
        <begin position="256"/>
        <end position="266"/>
    </location>
</feature>
<keyword evidence="4 8" id="KW-0812">Transmembrane</keyword>
<evidence type="ECO:0000256" key="4">
    <source>
        <dbReference type="ARBA" id="ARBA00022692"/>
    </source>
</evidence>
<feature type="region of interest" description="Disordered" evidence="7">
    <location>
        <begin position="233"/>
        <end position="282"/>
    </location>
</feature>